<dbReference type="SUPFAM" id="SSF51905">
    <property type="entry name" value="FAD/NAD(P)-binding domain"/>
    <property type="match status" value="2"/>
</dbReference>
<keyword evidence="3" id="KW-0285">Flavoprotein</keyword>
<dbReference type="RefSeq" id="WP_135502336.1">
    <property type="nucleotide sequence ID" value="NZ_JACHHE010000001.1"/>
</dbReference>
<evidence type="ECO:0000256" key="5">
    <source>
        <dbReference type="ARBA" id="ARBA00023002"/>
    </source>
</evidence>
<comment type="cofactor">
    <cofactor evidence="1">
        <name>FAD</name>
        <dbReference type="ChEBI" id="CHEBI:57692"/>
    </cofactor>
</comment>
<organism evidence="9 10">
    <name type="scientific">Planococcus koreensis</name>
    <dbReference type="NCBI Taxonomy" id="112331"/>
    <lineage>
        <taxon>Bacteria</taxon>
        <taxon>Bacillati</taxon>
        <taxon>Bacillota</taxon>
        <taxon>Bacilli</taxon>
        <taxon>Bacillales</taxon>
        <taxon>Caryophanaceae</taxon>
        <taxon>Planococcus</taxon>
    </lineage>
</organism>
<reference evidence="9 10" key="1">
    <citation type="submission" date="2020-08" db="EMBL/GenBank/DDBJ databases">
        <title>Genomic Encyclopedia of Type Strains, Phase IV (KMG-IV): sequencing the most valuable type-strain genomes for metagenomic binning, comparative biology and taxonomic classification.</title>
        <authorList>
            <person name="Goeker M."/>
        </authorList>
    </citation>
    <scope>NUCLEOTIDE SEQUENCE [LARGE SCALE GENOMIC DNA]</scope>
    <source>
        <strain evidence="9 10">DSM 15895</strain>
    </source>
</reference>
<keyword evidence="5" id="KW-0560">Oxidoreductase</keyword>
<evidence type="ECO:0000256" key="1">
    <source>
        <dbReference type="ARBA" id="ARBA00001974"/>
    </source>
</evidence>
<dbReference type="NCBIfam" id="NF010037">
    <property type="entry name" value="PRK13512.1"/>
    <property type="match status" value="1"/>
</dbReference>
<feature type="domain" description="Pyridine nucleotide-disulphide oxidoreductase dimerisation" evidence="7">
    <location>
        <begin position="329"/>
        <end position="428"/>
    </location>
</feature>
<dbReference type="PANTHER" id="PTHR43429">
    <property type="entry name" value="PYRIDINE NUCLEOTIDE-DISULFIDE OXIDOREDUCTASE DOMAIN-CONTAINING"/>
    <property type="match status" value="1"/>
</dbReference>
<sequence length="443" mass="47646">MRKIVIIGAVGGGATVAAQIRFYDKESAITVFDRDSTMSYAACGTPYAIGEAIENPKSLLMADPSSFKEKRDIQVLLKHEALEIKRSKKAVTIKNLATGETFDEPYDVLILATGGSAIIPDIDGLSSADVFVLRSYGDMEKIKQFINERKPQSCCISGAGFIGIEMAENLKELGIDVNLVHKSPHVMSILDEDMSALVKTELQANGVNVRTGVFVEKVDGTALTLSNGDTIEADFQIMSVGIKPNTELAEKAGLPIGETGGIVTNDFMQTADPSIYALGDSSENADLVTGAPKRIPLAWPAHRQAYLIARHLIGSAIPKNGLLGTSIAKVFSKTIAMTGLSETMIQESGLSYETVVHKGNSNAGYYPDHSRLTLKVHYHPETRKILGAQCFGGKGVDKRIDVIVTAMFAGLTVEDLQALELCYAPPYSSPKDPINMVGYKAVK</sequence>
<dbReference type="Gene3D" id="3.50.50.60">
    <property type="entry name" value="FAD/NAD(P)-binding domain"/>
    <property type="match status" value="2"/>
</dbReference>
<dbReference type="PRINTS" id="PR00368">
    <property type="entry name" value="FADPNR"/>
</dbReference>
<dbReference type="InterPro" id="IPR036188">
    <property type="entry name" value="FAD/NAD-bd_sf"/>
</dbReference>
<feature type="domain" description="FAD/NAD(P)-binding" evidence="8">
    <location>
        <begin position="3"/>
        <end position="300"/>
    </location>
</feature>
<dbReference type="PANTHER" id="PTHR43429:SF1">
    <property type="entry name" value="NAD(P)H SULFUR OXIDOREDUCTASE (COA-DEPENDENT)"/>
    <property type="match status" value="1"/>
</dbReference>
<evidence type="ECO:0000259" key="7">
    <source>
        <dbReference type="Pfam" id="PF02852"/>
    </source>
</evidence>
<dbReference type="EMBL" id="JACHHE010000001">
    <property type="protein sequence ID" value="MBB5179126.1"/>
    <property type="molecule type" value="Genomic_DNA"/>
</dbReference>
<keyword evidence="6" id="KW-0676">Redox-active center</keyword>
<evidence type="ECO:0000313" key="10">
    <source>
        <dbReference type="Proteomes" id="UP000525923"/>
    </source>
</evidence>
<evidence type="ECO:0000259" key="8">
    <source>
        <dbReference type="Pfam" id="PF07992"/>
    </source>
</evidence>
<evidence type="ECO:0000256" key="2">
    <source>
        <dbReference type="ARBA" id="ARBA00009130"/>
    </source>
</evidence>
<dbReference type="Pfam" id="PF02852">
    <property type="entry name" value="Pyr_redox_dim"/>
    <property type="match status" value="1"/>
</dbReference>
<accession>A0A7W8FSK4</accession>
<gene>
    <name evidence="9" type="ORF">HNQ44_000548</name>
</gene>
<dbReference type="OrthoDB" id="9792592at2"/>
<dbReference type="InterPro" id="IPR004099">
    <property type="entry name" value="Pyr_nucl-diS_OxRdtase_dimer"/>
</dbReference>
<dbReference type="PRINTS" id="PR00411">
    <property type="entry name" value="PNDRDTASEI"/>
</dbReference>
<evidence type="ECO:0000256" key="4">
    <source>
        <dbReference type="ARBA" id="ARBA00022827"/>
    </source>
</evidence>
<dbReference type="Proteomes" id="UP000525923">
    <property type="component" value="Unassembled WGS sequence"/>
</dbReference>
<evidence type="ECO:0000256" key="6">
    <source>
        <dbReference type="ARBA" id="ARBA00023284"/>
    </source>
</evidence>
<proteinExistence type="inferred from homology"/>
<dbReference type="SUPFAM" id="SSF55424">
    <property type="entry name" value="FAD/NAD-linked reductases, dimerisation (C-terminal) domain"/>
    <property type="match status" value="1"/>
</dbReference>
<protein>
    <submittedName>
        <fullName evidence="9">NADPH-dependent 2,4-dienoyl-CoA reductase/sulfur reductase-like enzyme</fullName>
    </submittedName>
</protein>
<comment type="similarity">
    <text evidence="2">Belongs to the class-III pyridine nucleotide-disulfide oxidoreductase family.</text>
</comment>
<dbReference type="InterPro" id="IPR023753">
    <property type="entry name" value="FAD/NAD-binding_dom"/>
</dbReference>
<name>A0A7W8FSK4_9BACL</name>
<dbReference type="Pfam" id="PF07992">
    <property type="entry name" value="Pyr_redox_2"/>
    <property type="match status" value="1"/>
</dbReference>
<evidence type="ECO:0000256" key="3">
    <source>
        <dbReference type="ARBA" id="ARBA00022630"/>
    </source>
</evidence>
<comment type="caution">
    <text evidence="9">The sequence shown here is derived from an EMBL/GenBank/DDBJ whole genome shotgun (WGS) entry which is preliminary data.</text>
</comment>
<evidence type="ECO:0000313" key="9">
    <source>
        <dbReference type="EMBL" id="MBB5179126.1"/>
    </source>
</evidence>
<keyword evidence="4" id="KW-0274">FAD</keyword>
<keyword evidence="10" id="KW-1185">Reference proteome</keyword>
<dbReference type="InterPro" id="IPR050260">
    <property type="entry name" value="FAD-bd_OxRdtase"/>
</dbReference>
<dbReference type="AlphaFoldDB" id="A0A7W8FSK4"/>
<dbReference type="GO" id="GO:0016491">
    <property type="term" value="F:oxidoreductase activity"/>
    <property type="evidence" value="ECO:0007669"/>
    <property type="project" value="UniProtKB-KW"/>
</dbReference>
<dbReference type="InterPro" id="IPR016156">
    <property type="entry name" value="FAD/NAD-linked_Rdtase_dimer_sf"/>
</dbReference>